<gene>
    <name evidence="4" type="ORF">SAMN04488558_10379</name>
</gene>
<dbReference type="Proteomes" id="UP000198833">
    <property type="component" value="Unassembled WGS sequence"/>
</dbReference>
<dbReference type="GO" id="GO:0009253">
    <property type="term" value="P:peptidoglycan catabolic process"/>
    <property type="evidence" value="ECO:0007669"/>
    <property type="project" value="InterPro"/>
</dbReference>
<dbReference type="Pfam" id="PF01510">
    <property type="entry name" value="Amidase_2"/>
    <property type="match status" value="1"/>
</dbReference>
<evidence type="ECO:0000313" key="4">
    <source>
        <dbReference type="EMBL" id="SEP91664.1"/>
    </source>
</evidence>
<organism evidence="4 5">
    <name type="scientific">Ignavigranum ruoffiae</name>
    <dbReference type="NCBI Taxonomy" id="89093"/>
    <lineage>
        <taxon>Bacteria</taxon>
        <taxon>Bacillati</taxon>
        <taxon>Bacillota</taxon>
        <taxon>Bacilli</taxon>
        <taxon>Lactobacillales</taxon>
        <taxon>Aerococcaceae</taxon>
        <taxon>Ignavigranum</taxon>
    </lineage>
</organism>
<evidence type="ECO:0000313" key="5">
    <source>
        <dbReference type="Proteomes" id="UP000198833"/>
    </source>
</evidence>
<dbReference type="Gene3D" id="4.10.80.30">
    <property type="entry name" value="DNA polymerase, domain 6"/>
    <property type="match status" value="1"/>
</dbReference>
<dbReference type="CDD" id="cd06583">
    <property type="entry name" value="PGRP"/>
    <property type="match status" value="1"/>
</dbReference>
<proteinExistence type="inferred from homology"/>
<dbReference type="InterPro" id="IPR036505">
    <property type="entry name" value="Amidase/PGRP_sf"/>
</dbReference>
<accession>A0A1H9BRQ6</accession>
<dbReference type="STRING" id="89093.SAMN04488558_10379"/>
<dbReference type="SUPFAM" id="SSF55846">
    <property type="entry name" value="N-acetylmuramoyl-L-alanine amidase-like"/>
    <property type="match status" value="1"/>
</dbReference>
<dbReference type="GO" id="GO:0008745">
    <property type="term" value="F:N-acetylmuramoyl-L-alanine amidase activity"/>
    <property type="evidence" value="ECO:0007669"/>
    <property type="project" value="InterPro"/>
</dbReference>
<keyword evidence="2" id="KW-0378">Hydrolase</keyword>
<name>A0A1H9BRQ6_9LACT</name>
<dbReference type="Gene3D" id="1.10.530.10">
    <property type="match status" value="1"/>
</dbReference>
<dbReference type="AlphaFoldDB" id="A0A1H9BRQ6"/>
<reference evidence="4 5" key="1">
    <citation type="submission" date="2016-10" db="EMBL/GenBank/DDBJ databases">
        <authorList>
            <person name="de Groot N.N."/>
        </authorList>
    </citation>
    <scope>NUCLEOTIDE SEQUENCE [LARGE SCALE GENOMIC DNA]</scope>
    <source>
        <strain evidence="4 5">DSM 15695</strain>
    </source>
</reference>
<dbReference type="SMART" id="SM00047">
    <property type="entry name" value="LYZ2"/>
    <property type="match status" value="1"/>
</dbReference>
<comment type="similarity">
    <text evidence="1">Belongs to the glycosyl hydrolase 73 family.</text>
</comment>
<dbReference type="InterPro" id="IPR002502">
    <property type="entry name" value="Amidase_domain"/>
</dbReference>
<evidence type="ECO:0000259" key="3">
    <source>
        <dbReference type="SMART" id="SM00047"/>
    </source>
</evidence>
<dbReference type="Gene3D" id="3.40.80.10">
    <property type="entry name" value="Peptidoglycan recognition protein-like"/>
    <property type="match status" value="1"/>
</dbReference>
<dbReference type="PANTHER" id="PTHR33308:SF9">
    <property type="entry name" value="PEPTIDOGLYCAN HYDROLASE FLGJ"/>
    <property type="match status" value="1"/>
</dbReference>
<dbReference type="GO" id="GO:0004040">
    <property type="term" value="F:amidase activity"/>
    <property type="evidence" value="ECO:0007669"/>
    <property type="project" value="InterPro"/>
</dbReference>
<sequence>MNNEFDFITKVGRLVVKYPSDFFNSVAIAQACLESGYGQSELAKQANNLFGYKAKRGEWDGETYLKESPEEIKGAIHIMRSTFRKYGSWEASVKDHAKMLSRSDWYKNYYRKAISAKTPEEQAKALVNTYATDSKYAEKLIDIINYYGLKAYDEFQKGERPMTKLTMQQAAAKLGLKLVVEPLPLTKTFGRINRKQGIVIHQTGAPGVGQNARAMANYQRNMSDPNNPEQKSWNYQVDDTQAIMSFDHDVATWQSSDGNGPGNMAHISIEKCINADGDYNKAFDNLAKLCACICYVEGFNPSAKIKRHYDFAPDKKWCPAQIMNGKNGLTYQVLKDRVNKYLGILNGATVGHNPQGLQATKTVKYTAPELPFKPLKVGDKVTLSKGFLWLDPSKSELLLSKRQKELELTTDIIAEIKDIPDVNNSKIAYRLKKYNSWILEEYLLEPKADWKIVDEENKEDSKKTEKLPDGHFIWNGKEYKIEAVK</sequence>
<protein>
    <submittedName>
        <fullName evidence="4">N-acetylmuramoyl-L-alanine amidase</fullName>
    </submittedName>
</protein>
<dbReference type="Pfam" id="PF01832">
    <property type="entry name" value="Glucosaminidase"/>
    <property type="match status" value="1"/>
</dbReference>
<evidence type="ECO:0000256" key="1">
    <source>
        <dbReference type="ARBA" id="ARBA00010266"/>
    </source>
</evidence>
<feature type="domain" description="Mannosyl-glycoprotein endo-beta-N-acetylglucosamidase-like" evidence="3">
    <location>
        <begin position="2"/>
        <end position="153"/>
    </location>
</feature>
<keyword evidence="5" id="KW-1185">Reference proteome</keyword>
<dbReference type="EMBL" id="FOEN01000003">
    <property type="protein sequence ID" value="SEP91664.1"/>
    <property type="molecule type" value="Genomic_DNA"/>
</dbReference>
<evidence type="ECO:0000256" key="2">
    <source>
        <dbReference type="ARBA" id="ARBA00022801"/>
    </source>
</evidence>
<dbReference type="PANTHER" id="PTHR33308">
    <property type="entry name" value="PEPTIDOGLYCAN HYDROLASE FLGJ"/>
    <property type="match status" value="1"/>
</dbReference>
<dbReference type="InterPro" id="IPR051056">
    <property type="entry name" value="Glycosyl_Hydrolase_73"/>
</dbReference>
<dbReference type="InterPro" id="IPR002901">
    <property type="entry name" value="MGlyc_endo_b_GlcNAc-like_dom"/>
</dbReference>